<feature type="compositionally biased region" description="Basic and acidic residues" evidence="1">
    <location>
        <begin position="45"/>
        <end position="68"/>
    </location>
</feature>
<organism evidence="2 3">
    <name type="scientific">Anisodus acutangulus</name>
    <dbReference type="NCBI Taxonomy" id="402998"/>
    <lineage>
        <taxon>Eukaryota</taxon>
        <taxon>Viridiplantae</taxon>
        <taxon>Streptophyta</taxon>
        <taxon>Embryophyta</taxon>
        <taxon>Tracheophyta</taxon>
        <taxon>Spermatophyta</taxon>
        <taxon>Magnoliopsida</taxon>
        <taxon>eudicotyledons</taxon>
        <taxon>Gunneridae</taxon>
        <taxon>Pentapetalae</taxon>
        <taxon>asterids</taxon>
        <taxon>lamiids</taxon>
        <taxon>Solanales</taxon>
        <taxon>Solanaceae</taxon>
        <taxon>Solanoideae</taxon>
        <taxon>Hyoscyameae</taxon>
        <taxon>Anisodus</taxon>
    </lineage>
</organism>
<keyword evidence="3" id="KW-1185">Reference proteome</keyword>
<name>A0A9Q1R1Z5_9SOLA</name>
<comment type="caution">
    <text evidence="2">The sequence shown here is derived from an EMBL/GenBank/DDBJ whole genome shotgun (WGS) entry which is preliminary data.</text>
</comment>
<protein>
    <submittedName>
        <fullName evidence="2">Uncharacterized protein</fullName>
    </submittedName>
</protein>
<evidence type="ECO:0000256" key="1">
    <source>
        <dbReference type="SAM" id="MobiDB-lite"/>
    </source>
</evidence>
<reference evidence="3" key="1">
    <citation type="journal article" date="2023" name="Proc. Natl. Acad. Sci. U.S.A.">
        <title>Genomic and structural basis for evolution of tropane alkaloid biosynthesis.</title>
        <authorList>
            <person name="Wanga Y.-J."/>
            <person name="Taina T."/>
            <person name="Yua J.-Y."/>
            <person name="Lia J."/>
            <person name="Xua B."/>
            <person name="Chenc J."/>
            <person name="D'Auriad J.C."/>
            <person name="Huanga J.-P."/>
            <person name="Huanga S.-X."/>
        </authorList>
    </citation>
    <scope>NUCLEOTIDE SEQUENCE [LARGE SCALE GENOMIC DNA]</scope>
    <source>
        <strain evidence="3">cv. KIB-2019</strain>
    </source>
</reference>
<accession>A0A9Q1R1Z5</accession>
<dbReference type="AlphaFoldDB" id="A0A9Q1R1Z5"/>
<feature type="compositionally biased region" description="Polar residues" evidence="1">
    <location>
        <begin position="69"/>
        <end position="86"/>
    </location>
</feature>
<sequence>MRFLGRRQQDLLKRVVEVKSKKPKVSNTSNGNNVPVLKAMPSGKSDADKEKETLRARSSEAGDRKIDNPRQNQEIIRYSAQSAVFE</sequence>
<evidence type="ECO:0000313" key="2">
    <source>
        <dbReference type="EMBL" id="KAJ8536626.1"/>
    </source>
</evidence>
<dbReference type="Proteomes" id="UP001152561">
    <property type="component" value="Unassembled WGS sequence"/>
</dbReference>
<proteinExistence type="predicted"/>
<gene>
    <name evidence="2" type="ORF">K7X08_035027</name>
</gene>
<evidence type="ECO:0000313" key="3">
    <source>
        <dbReference type="Proteomes" id="UP001152561"/>
    </source>
</evidence>
<dbReference type="EMBL" id="JAJAGQ010000018">
    <property type="protein sequence ID" value="KAJ8536626.1"/>
    <property type="molecule type" value="Genomic_DNA"/>
</dbReference>
<feature type="region of interest" description="Disordered" evidence="1">
    <location>
        <begin position="20"/>
        <end position="86"/>
    </location>
</feature>